<reference evidence="1" key="1">
    <citation type="journal article" date="2012" name="PLoS ONE">
        <title>Gene sets for utilization of primary and secondary nutrition supplies in the distal gut of endangered iberian lynx.</title>
        <authorList>
            <person name="Alcaide M."/>
            <person name="Messina E."/>
            <person name="Richter M."/>
            <person name="Bargiela R."/>
            <person name="Peplies J."/>
            <person name="Huws S.A."/>
            <person name="Newbold C.J."/>
            <person name="Golyshin P.N."/>
            <person name="Simon M.A."/>
            <person name="Lopez G."/>
            <person name="Yakimov M.M."/>
            <person name="Ferrer M."/>
        </authorList>
    </citation>
    <scope>NUCLEOTIDE SEQUENCE</scope>
</reference>
<organism evidence="1">
    <name type="scientific">gut metagenome</name>
    <dbReference type="NCBI Taxonomy" id="749906"/>
    <lineage>
        <taxon>unclassified sequences</taxon>
        <taxon>metagenomes</taxon>
        <taxon>organismal metagenomes</taxon>
    </lineage>
</organism>
<comment type="caution">
    <text evidence="1">The sequence shown here is derived from an EMBL/GenBank/DDBJ whole genome shotgun (WGS) entry which is preliminary data.</text>
</comment>
<accession>J9GMK1</accession>
<gene>
    <name evidence="1" type="ORF">EVA_10856</name>
</gene>
<evidence type="ECO:0000313" key="1">
    <source>
        <dbReference type="EMBL" id="EJX01040.1"/>
    </source>
</evidence>
<dbReference type="AlphaFoldDB" id="J9GMK1"/>
<sequence length="25" mass="2758">QSFKLLSSAGVFSKEGLDTWKSDLN</sequence>
<proteinExistence type="predicted"/>
<name>J9GMK1_9ZZZZ</name>
<dbReference type="EMBL" id="AMCI01003116">
    <property type="protein sequence ID" value="EJX01040.1"/>
    <property type="molecule type" value="Genomic_DNA"/>
</dbReference>
<feature type="non-terminal residue" evidence="1">
    <location>
        <position position="1"/>
    </location>
</feature>
<protein>
    <submittedName>
        <fullName evidence="1">Uncharacterized protein</fullName>
    </submittedName>
</protein>